<dbReference type="InterPro" id="IPR041916">
    <property type="entry name" value="Anti_sigma_zinc_sf"/>
</dbReference>
<evidence type="ECO:0000313" key="2">
    <source>
        <dbReference type="Proteomes" id="UP000177515"/>
    </source>
</evidence>
<dbReference type="RefSeq" id="WP_071020843.1">
    <property type="nucleotide sequence ID" value="NZ_CP017755.1"/>
</dbReference>
<sequence length="276" mass="29494">MMASVQETDLHAYADGELPHDRRAEIEAWLASHPDDAARVAAWRTQARALHHAFDPVLNDAVPLAALPAALHGRPAGRRGPGTPAWRLALPVGLCCLAVGASLGWLARGDAGPPPREAAAERFARDALLSHAVYAPEVRHVVEVDAADEAHLVAWLSKRLGAPLRVPDLRAEGFRLIGGRLGVAVGGPSAILMYESEDGARVSLQLRRMAAGTPETGFRLEQAGNAPLGRPAAAARPMAFYWVDRDLGFALAGTLERARLLALAQAVYQQYRSGQD</sequence>
<keyword evidence="2" id="KW-1185">Reference proteome</keyword>
<organism evidence="1 2">
    <name type="scientific">Cupriavidus malaysiensis</name>
    <dbReference type="NCBI Taxonomy" id="367825"/>
    <lineage>
        <taxon>Bacteria</taxon>
        <taxon>Pseudomonadati</taxon>
        <taxon>Pseudomonadota</taxon>
        <taxon>Betaproteobacteria</taxon>
        <taxon>Burkholderiales</taxon>
        <taxon>Burkholderiaceae</taxon>
        <taxon>Cupriavidus</taxon>
    </lineage>
</organism>
<gene>
    <name evidence="1" type="ORF">BKK80_25680</name>
</gene>
<dbReference type="Proteomes" id="UP000177515">
    <property type="component" value="Chromosome 2"/>
</dbReference>
<reference evidence="1 2" key="1">
    <citation type="submission" date="2016-10" db="EMBL/GenBank/DDBJ databases">
        <title>Complete genome sequences of three Cupriavidus strains isolated from various Malaysian environments.</title>
        <authorList>
            <person name="Abdullah A.A.-A."/>
            <person name="Shafie N.A.H."/>
            <person name="Lau N.S."/>
        </authorList>
    </citation>
    <scope>NUCLEOTIDE SEQUENCE [LARGE SCALE GENOMIC DNA]</scope>
    <source>
        <strain evidence="1 2">USMAA1020</strain>
    </source>
</reference>
<name>A0ABN4TVN9_9BURK</name>
<dbReference type="Gene3D" id="1.10.10.1320">
    <property type="entry name" value="Anti-sigma factor, zinc-finger domain"/>
    <property type="match status" value="1"/>
</dbReference>
<accession>A0ABN4TVN9</accession>
<proteinExistence type="predicted"/>
<dbReference type="EMBL" id="CP017755">
    <property type="protein sequence ID" value="AOZ09203.1"/>
    <property type="molecule type" value="Genomic_DNA"/>
</dbReference>
<protein>
    <submittedName>
        <fullName evidence="1">Transcriptional regulator</fullName>
    </submittedName>
</protein>
<evidence type="ECO:0000313" key="1">
    <source>
        <dbReference type="EMBL" id="AOZ09203.1"/>
    </source>
</evidence>